<name>A0A381THZ5_9ZZZZ</name>
<dbReference type="GO" id="GO:0016020">
    <property type="term" value="C:membrane"/>
    <property type="evidence" value="ECO:0007669"/>
    <property type="project" value="InterPro"/>
</dbReference>
<dbReference type="InterPro" id="IPR000462">
    <property type="entry name" value="CDP-OH_P_trans"/>
</dbReference>
<sequence length="411" mass="46709">VTPPKTAIIRVPPYSENIQFLFRNKIAGLSPFKRLIFSLQRAGIDNFIVLQENTLPVDQHEIEKDIQNDFRFKSNFQWNALRRETLEEDSRSINLLPEFDKVLVVESDFVTTTGLIKDFINSACSFETDAVAGLINESNHSDGIYLLVPSGVKNYLRYGSFNKEVTAVSLPGPWLYRQRVKNSQSIRLVEKKILNEHRLHYQQFMDIWFNSLFSITISSFLVKTFLTPNQVTVLGLFIGMASGFFFAQGNYWSGFVGGLLLAATAIWDCCDGDVARLKFMESDFGETLDTICDNIINIFIFTGIMFGVAHSKGLTQAMIPFLLLFLGGSWIFCLIYFPKGGKGSFFKNTPIYDVIQILASRNFIYVIFIFCVFGKLDWFLWLAGIGSNIFALCIYHAKRKITISTVNETSK</sequence>
<dbReference type="Gene3D" id="1.20.120.1760">
    <property type="match status" value="1"/>
</dbReference>
<feature type="transmembrane region" description="Helical" evidence="2">
    <location>
        <begin position="253"/>
        <end position="270"/>
    </location>
</feature>
<evidence type="ECO:0008006" key="4">
    <source>
        <dbReference type="Google" id="ProtNLM"/>
    </source>
</evidence>
<evidence type="ECO:0000256" key="1">
    <source>
        <dbReference type="ARBA" id="ARBA00022679"/>
    </source>
</evidence>
<feature type="non-terminal residue" evidence="3">
    <location>
        <position position="1"/>
    </location>
</feature>
<dbReference type="PROSITE" id="PS00379">
    <property type="entry name" value="CDP_ALCOHOL_P_TRANSF"/>
    <property type="match status" value="1"/>
</dbReference>
<evidence type="ECO:0000313" key="3">
    <source>
        <dbReference type="EMBL" id="SVA15680.1"/>
    </source>
</evidence>
<dbReference type="EMBL" id="UINC01004620">
    <property type="protein sequence ID" value="SVA15680.1"/>
    <property type="molecule type" value="Genomic_DNA"/>
</dbReference>
<keyword evidence="2" id="KW-0472">Membrane</keyword>
<organism evidence="3">
    <name type="scientific">marine metagenome</name>
    <dbReference type="NCBI Taxonomy" id="408172"/>
    <lineage>
        <taxon>unclassified sequences</taxon>
        <taxon>metagenomes</taxon>
        <taxon>ecological metagenomes</taxon>
    </lineage>
</organism>
<dbReference type="InterPro" id="IPR043130">
    <property type="entry name" value="CDP-OH_PTrfase_TM_dom"/>
</dbReference>
<feature type="transmembrane region" description="Helical" evidence="2">
    <location>
        <begin position="317"/>
        <end position="338"/>
    </location>
</feature>
<feature type="transmembrane region" description="Helical" evidence="2">
    <location>
        <begin position="291"/>
        <end position="311"/>
    </location>
</feature>
<gene>
    <name evidence="3" type="ORF">METZ01_LOCUS68534</name>
</gene>
<feature type="transmembrane region" description="Helical" evidence="2">
    <location>
        <begin position="207"/>
        <end position="226"/>
    </location>
</feature>
<keyword evidence="2" id="KW-0812">Transmembrane</keyword>
<keyword evidence="1" id="KW-0808">Transferase</keyword>
<feature type="transmembrane region" description="Helical" evidence="2">
    <location>
        <begin position="378"/>
        <end position="397"/>
    </location>
</feature>
<dbReference type="GO" id="GO:0008654">
    <property type="term" value="P:phospholipid biosynthetic process"/>
    <property type="evidence" value="ECO:0007669"/>
    <property type="project" value="InterPro"/>
</dbReference>
<keyword evidence="2" id="KW-1133">Transmembrane helix</keyword>
<feature type="transmembrane region" description="Helical" evidence="2">
    <location>
        <begin position="350"/>
        <end position="372"/>
    </location>
</feature>
<accession>A0A381THZ5</accession>
<dbReference type="GO" id="GO:0016780">
    <property type="term" value="F:phosphotransferase activity, for other substituted phosphate groups"/>
    <property type="evidence" value="ECO:0007669"/>
    <property type="project" value="InterPro"/>
</dbReference>
<dbReference type="Pfam" id="PF01066">
    <property type="entry name" value="CDP-OH_P_transf"/>
    <property type="match status" value="1"/>
</dbReference>
<evidence type="ECO:0000256" key="2">
    <source>
        <dbReference type="SAM" id="Phobius"/>
    </source>
</evidence>
<reference evidence="3" key="1">
    <citation type="submission" date="2018-05" db="EMBL/GenBank/DDBJ databases">
        <authorList>
            <person name="Lanie J.A."/>
            <person name="Ng W.-L."/>
            <person name="Kazmierczak K.M."/>
            <person name="Andrzejewski T.M."/>
            <person name="Davidsen T.M."/>
            <person name="Wayne K.J."/>
            <person name="Tettelin H."/>
            <person name="Glass J.I."/>
            <person name="Rusch D."/>
            <person name="Podicherti R."/>
            <person name="Tsui H.-C.T."/>
            <person name="Winkler M.E."/>
        </authorList>
    </citation>
    <scope>NUCLEOTIDE SEQUENCE</scope>
</reference>
<protein>
    <recommendedName>
        <fullName evidence="4">CDP-L-myo-inositol myo-inositolphosphotransferase</fullName>
    </recommendedName>
</protein>
<proteinExistence type="predicted"/>
<dbReference type="AlphaFoldDB" id="A0A381THZ5"/>
<dbReference type="InterPro" id="IPR048254">
    <property type="entry name" value="CDP_ALCOHOL_P_TRANSF_CS"/>
</dbReference>